<feature type="transmembrane region" description="Helical" evidence="6">
    <location>
        <begin position="362"/>
        <end position="378"/>
    </location>
</feature>
<feature type="transmembrane region" description="Helical" evidence="6">
    <location>
        <begin position="291"/>
        <end position="308"/>
    </location>
</feature>
<name>A0ABW5LIH7_9FLAO</name>
<evidence type="ECO:0000256" key="4">
    <source>
        <dbReference type="ARBA" id="ARBA00022989"/>
    </source>
</evidence>
<keyword evidence="4 6" id="KW-1133">Transmembrane helix</keyword>
<feature type="transmembrane region" description="Helical" evidence="6">
    <location>
        <begin position="7"/>
        <end position="26"/>
    </location>
</feature>
<feature type="domain" description="DUF4131" evidence="8">
    <location>
        <begin position="34"/>
        <end position="189"/>
    </location>
</feature>
<evidence type="ECO:0000259" key="7">
    <source>
        <dbReference type="Pfam" id="PF03772"/>
    </source>
</evidence>
<evidence type="ECO:0000313" key="9">
    <source>
        <dbReference type="EMBL" id="MFD2563974.1"/>
    </source>
</evidence>
<dbReference type="PANTHER" id="PTHR30619:SF1">
    <property type="entry name" value="RECOMBINATION PROTEIN 2"/>
    <property type="match status" value="1"/>
</dbReference>
<feature type="transmembrane region" description="Helical" evidence="6">
    <location>
        <begin position="419"/>
        <end position="444"/>
    </location>
</feature>
<evidence type="ECO:0000313" key="10">
    <source>
        <dbReference type="Proteomes" id="UP001597319"/>
    </source>
</evidence>
<dbReference type="NCBIfam" id="TIGR00360">
    <property type="entry name" value="ComEC_N-term"/>
    <property type="match status" value="1"/>
</dbReference>
<feature type="domain" description="ComEC/Rec2-related protein" evidence="7">
    <location>
        <begin position="236"/>
        <end position="505"/>
    </location>
</feature>
<gene>
    <name evidence="9" type="ORF">ACFSR1_14935</name>
</gene>
<evidence type="ECO:0000256" key="6">
    <source>
        <dbReference type="SAM" id="Phobius"/>
    </source>
</evidence>
<feature type="transmembrane region" description="Helical" evidence="6">
    <location>
        <begin position="32"/>
        <end position="51"/>
    </location>
</feature>
<dbReference type="RefSeq" id="WP_378293827.1">
    <property type="nucleotide sequence ID" value="NZ_JBHULE010000019.1"/>
</dbReference>
<keyword evidence="5 6" id="KW-0472">Membrane</keyword>
<feature type="transmembrane region" description="Helical" evidence="6">
    <location>
        <begin position="485"/>
        <end position="503"/>
    </location>
</feature>
<feature type="transmembrane region" description="Helical" evidence="6">
    <location>
        <begin position="390"/>
        <end position="413"/>
    </location>
</feature>
<reference evidence="10" key="1">
    <citation type="journal article" date="2019" name="Int. J. Syst. Evol. Microbiol.">
        <title>The Global Catalogue of Microorganisms (GCM) 10K type strain sequencing project: providing services to taxonomists for standard genome sequencing and annotation.</title>
        <authorList>
            <consortium name="The Broad Institute Genomics Platform"/>
            <consortium name="The Broad Institute Genome Sequencing Center for Infectious Disease"/>
            <person name="Wu L."/>
            <person name="Ma J."/>
        </authorList>
    </citation>
    <scope>NUCLEOTIDE SEQUENCE [LARGE SCALE GENOMIC DNA]</scope>
    <source>
        <strain evidence="10">KCTC 52274</strain>
    </source>
</reference>
<dbReference type="Proteomes" id="UP001597319">
    <property type="component" value="Unassembled WGS sequence"/>
</dbReference>
<evidence type="ECO:0000256" key="3">
    <source>
        <dbReference type="ARBA" id="ARBA00022692"/>
    </source>
</evidence>
<dbReference type="InterPro" id="IPR052159">
    <property type="entry name" value="Competence_DNA_uptake"/>
</dbReference>
<feature type="transmembrane region" description="Helical" evidence="6">
    <location>
        <begin position="58"/>
        <end position="79"/>
    </location>
</feature>
<dbReference type="Pfam" id="PF03772">
    <property type="entry name" value="Competence"/>
    <property type="match status" value="1"/>
</dbReference>
<evidence type="ECO:0000256" key="1">
    <source>
        <dbReference type="ARBA" id="ARBA00004651"/>
    </source>
</evidence>
<comment type="caution">
    <text evidence="9">The sequence shown here is derived from an EMBL/GenBank/DDBJ whole genome shotgun (WGS) entry which is preliminary data.</text>
</comment>
<dbReference type="Pfam" id="PF13567">
    <property type="entry name" value="DUF4131"/>
    <property type="match status" value="1"/>
</dbReference>
<comment type="subcellular location">
    <subcellularLocation>
        <location evidence="1">Cell membrane</location>
        <topology evidence="1">Multi-pass membrane protein</topology>
    </subcellularLocation>
</comment>
<dbReference type="InterPro" id="IPR004477">
    <property type="entry name" value="ComEC_N"/>
</dbReference>
<feature type="transmembrane region" description="Helical" evidence="6">
    <location>
        <begin position="256"/>
        <end position="279"/>
    </location>
</feature>
<dbReference type="PANTHER" id="PTHR30619">
    <property type="entry name" value="DNA INTERNALIZATION/COMPETENCE PROTEIN COMEC/REC2"/>
    <property type="match status" value="1"/>
</dbReference>
<sequence>MNKLLNIPFFILTFSLIIGITIGYYIDINLMCIIIFLTAAIIGLATSWWYSKKIFHSAIWFSVLVIINFTFLGITLVTIHSPQNNPNHYTHFSDTFQKDLVTIHFHIRERLKPTNYYEKYVITLTSIENKKTTGRLLLQLPKDSLQPPLITGTSYISYSQIKPIPKPLNPNQFDYASYLAQNYIFHKTTTEFSKLIPTNSSIFSINRLATLIRTNINQKLKSHNFSKKQLSIINALLLGQRQDIDNDTLTDYRDAGAIHILAVSGLHVGILLMLLNFILKPLDRFKKIGKMAKTIIIILLLWCFAVIAGLSPSVLRAVTMFSFIAIGLHIRSKTSIYNALIVSMFVLLCLRPLLLFSVGFQLSYLAVFAIVWIQPSLVKLLKPRFYIGKVLWETFTVTIAAQLGLLPLTLFYFHQFPLLFFIANLMIIPILGIILGFGILVIILSQIQLLPDWLATTFGNCIDAINFIVHLVSKQEAFLITEISFSWRMLILGYFFIISLVLVFKNRNVLRIYLIAISIIFLLSNLMYEKLQNNEREELILFHNQRNTTVGILQNRCLNIYSKDSISESTKNYVLQGYLVENNSQFIANKKLHNVYAYKKKIILIIDKVGIYNLKELKPDIIVLTNSPKIHLSRVIEILKPKQIIADGSNYKSYLDQWELTCIKQKIPFHRTDKKGAYIFR</sequence>
<protein>
    <submittedName>
        <fullName evidence="9">ComEC/Rec2 family competence protein</fullName>
    </submittedName>
</protein>
<keyword evidence="2" id="KW-1003">Cell membrane</keyword>
<keyword evidence="3 6" id="KW-0812">Transmembrane</keyword>
<keyword evidence="10" id="KW-1185">Reference proteome</keyword>
<dbReference type="InterPro" id="IPR025405">
    <property type="entry name" value="DUF4131"/>
</dbReference>
<proteinExistence type="predicted"/>
<accession>A0ABW5LIH7</accession>
<feature type="transmembrane region" description="Helical" evidence="6">
    <location>
        <begin position="510"/>
        <end position="528"/>
    </location>
</feature>
<evidence type="ECO:0000256" key="2">
    <source>
        <dbReference type="ARBA" id="ARBA00022475"/>
    </source>
</evidence>
<dbReference type="EMBL" id="JBHULE010000019">
    <property type="protein sequence ID" value="MFD2563974.1"/>
    <property type="molecule type" value="Genomic_DNA"/>
</dbReference>
<organism evidence="9 10">
    <name type="scientific">Aquimarina rubra</name>
    <dbReference type="NCBI Taxonomy" id="1920033"/>
    <lineage>
        <taxon>Bacteria</taxon>
        <taxon>Pseudomonadati</taxon>
        <taxon>Bacteroidota</taxon>
        <taxon>Flavobacteriia</taxon>
        <taxon>Flavobacteriales</taxon>
        <taxon>Flavobacteriaceae</taxon>
        <taxon>Aquimarina</taxon>
    </lineage>
</organism>
<evidence type="ECO:0000259" key="8">
    <source>
        <dbReference type="Pfam" id="PF13567"/>
    </source>
</evidence>
<evidence type="ECO:0000256" key="5">
    <source>
        <dbReference type="ARBA" id="ARBA00023136"/>
    </source>
</evidence>
<feature type="transmembrane region" description="Helical" evidence="6">
    <location>
        <begin position="453"/>
        <end position="473"/>
    </location>
</feature>